<sequence length="200" mass="22867">MQTHVYLVRHGVTEWNEEKRYQGHQNVPLSELGRQQAELVAAHLANESFAAIYSSDLERAHETARLIAAKHQLSVTCHPEFRERHGGDWEGFTVDEVKRMYPDWEMVRLTGGVYGVEPTEAVRERFVRKCEELVRKHRGERILIVAHGMCITAALGVLTQGEIDFGKTRLSNTAITHLTHHEQGGWKLHSFNQTPHLEGE</sequence>
<protein>
    <submittedName>
        <fullName evidence="2">Histidine phosphatase family protein</fullName>
        <ecNumber evidence="2">3.1.3.-</ecNumber>
    </submittedName>
</protein>
<reference evidence="3" key="1">
    <citation type="journal article" date="2019" name="Int. J. Syst. Evol. Microbiol.">
        <title>The Global Catalogue of Microorganisms (GCM) 10K type strain sequencing project: providing services to taxonomists for standard genome sequencing and annotation.</title>
        <authorList>
            <consortium name="The Broad Institute Genomics Platform"/>
            <consortium name="The Broad Institute Genome Sequencing Center for Infectious Disease"/>
            <person name="Wu L."/>
            <person name="Ma J."/>
        </authorList>
    </citation>
    <scope>NUCLEOTIDE SEQUENCE [LARGE SCALE GENOMIC DNA]</scope>
    <source>
        <strain evidence="3">CGMCC 1.12942</strain>
    </source>
</reference>
<evidence type="ECO:0000313" key="2">
    <source>
        <dbReference type="EMBL" id="MFC7441268.1"/>
    </source>
</evidence>
<dbReference type="RefSeq" id="WP_379864561.1">
    <property type="nucleotide sequence ID" value="NZ_JBHTBW010000021.1"/>
</dbReference>
<dbReference type="InterPro" id="IPR029033">
    <property type="entry name" value="His_PPase_superfam"/>
</dbReference>
<dbReference type="InterPro" id="IPR051695">
    <property type="entry name" value="Phosphoglycerate_Mutase"/>
</dbReference>
<dbReference type="InterPro" id="IPR013078">
    <property type="entry name" value="His_Pase_superF_clade-1"/>
</dbReference>
<proteinExistence type="predicted"/>
<gene>
    <name evidence="2" type="ORF">ACFQNG_08865</name>
</gene>
<accession>A0ABW2RJU5</accession>
<organism evidence="2 3">
    <name type="scientific">Laceyella putida</name>
    <dbReference type="NCBI Taxonomy" id="110101"/>
    <lineage>
        <taxon>Bacteria</taxon>
        <taxon>Bacillati</taxon>
        <taxon>Bacillota</taxon>
        <taxon>Bacilli</taxon>
        <taxon>Bacillales</taxon>
        <taxon>Thermoactinomycetaceae</taxon>
        <taxon>Laceyella</taxon>
    </lineage>
</organism>
<dbReference type="Proteomes" id="UP001596500">
    <property type="component" value="Unassembled WGS sequence"/>
</dbReference>
<name>A0ABW2RJU5_9BACL</name>
<dbReference type="CDD" id="cd07067">
    <property type="entry name" value="HP_PGM_like"/>
    <property type="match status" value="1"/>
</dbReference>
<dbReference type="SUPFAM" id="SSF53254">
    <property type="entry name" value="Phosphoglycerate mutase-like"/>
    <property type="match status" value="1"/>
</dbReference>
<evidence type="ECO:0000256" key="1">
    <source>
        <dbReference type="ARBA" id="ARBA00022801"/>
    </source>
</evidence>
<comment type="caution">
    <text evidence="2">The sequence shown here is derived from an EMBL/GenBank/DDBJ whole genome shotgun (WGS) entry which is preliminary data.</text>
</comment>
<dbReference type="EC" id="3.1.3.-" evidence="2"/>
<keyword evidence="1 2" id="KW-0378">Hydrolase</keyword>
<dbReference type="SMART" id="SM00855">
    <property type="entry name" value="PGAM"/>
    <property type="match status" value="1"/>
</dbReference>
<dbReference type="EMBL" id="JBHTBW010000021">
    <property type="protein sequence ID" value="MFC7441268.1"/>
    <property type="molecule type" value="Genomic_DNA"/>
</dbReference>
<evidence type="ECO:0000313" key="3">
    <source>
        <dbReference type="Proteomes" id="UP001596500"/>
    </source>
</evidence>
<dbReference type="Pfam" id="PF00300">
    <property type="entry name" value="His_Phos_1"/>
    <property type="match status" value="1"/>
</dbReference>
<keyword evidence="3" id="KW-1185">Reference proteome</keyword>
<dbReference type="Gene3D" id="3.40.50.1240">
    <property type="entry name" value="Phosphoglycerate mutase-like"/>
    <property type="match status" value="1"/>
</dbReference>
<dbReference type="PANTHER" id="PTHR46517">
    <property type="entry name" value="FRUCTOSE-2,6-BISPHOSPHATASE TIGAR"/>
    <property type="match status" value="1"/>
</dbReference>
<dbReference type="PANTHER" id="PTHR46517:SF1">
    <property type="entry name" value="FRUCTOSE-2,6-BISPHOSPHATASE TIGAR"/>
    <property type="match status" value="1"/>
</dbReference>
<dbReference type="GO" id="GO:0016787">
    <property type="term" value="F:hydrolase activity"/>
    <property type="evidence" value="ECO:0007669"/>
    <property type="project" value="UniProtKB-KW"/>
</dbReference>